<feature type="domain" description="Porin" evidence="2">
    <location>
        <begin position="7"/>
        <end position="301"/>
    </location>
</feature>
<feature type="chain" id="PRO_5042980297" evidence="1">
    <location>
        <begin position="20"/>
        <end position="330"/>
    </location>
</feature>
<dbReference type="RefSeq" id="WP_171352331.1">
    <property type="nucleotide sequence ID" value="NZ_VTXP01000004.1"/>
</dbReference>
<dbReference type="AlphaFoldDB" id="A0AAP7DC91"/>
<dbReference type="InterPro" id="IPR023614">
    <property type="entry name" value="Porin_dom_sf"/>
</dbReference>
<dbReference type="SUPFAM" id="SSF56935">
    <property type="entry name" value="Porins"/>
    <property type="match status" value="1"/>
</dbReference>
<reference evidence="3 4" key="1">
    <citation type="submission" date="2019-09" db="EMBL/GenBank/DDBJ databases">
        <title>Draft genome sequencing and comparative genomics of hatchery-associated Vibrios.</title>
        <authorList>
            <person name="Kehlet-Delgado H."/>
            <person name="Mueller R.S."/>
        </authorList>
    </citation>
    <scope>NUCLEOTIDE SEQUENCE [LARGE SCALE GENOMIC DNA]</scope>
    <source>
        <strain evidence="3 4">09-121-3</strain>
    </source>
</reference>
<dbReference type="GO" id="GO:0016020">
    <property type="term" value="C:membrane"/>
    <property type="evidence" value="ECO:0007669"/>
    <property type="project" value="InterPro"/>
</dbReference>
<dbReference type="EMBL" id="VTXP01000004">
    <property type="protein sequence ID" value="NOJ22628.1"/>
    <property type="molecule type" value="Genomic_DNA"/>
</dbReference>
<dbReference type="Proteomes" id="UP000576645">
    <property type="component" value="Unassembled WGS sequence"/>
</dbReference>
<dbReference type="Gene3D" id="2.40.160.10">
    <property type="entry name" value="Porin"/>
    <property type="match status" value="1"/>
</dbReference>
<name>A0AAP7DC91_9VIBR</name>
<evidence type="ECO:0000313" key="3">
    <source>
        <dbReference type="EMBL" id="NOJ22628.1"/>
    </source>
</evidence>
<comment type="caution">
    <text evidence="3">The sequence shown here is derived from an EMBL/GenBank/DDBJ whole genome shotgun (WGS) entry which is preliminary data.</text>
</comment>
<proteinExistence type="predicted"/>
<evidence type="ECO:0000256" key="1">
    <source>
        <dbReference type="SAM" id="SignalP"/>
    </source>
</evidence>
<dbReference type="GO" id="GO:0015288">
    <property type="term" value="F:porin activity"/>
    <property type="evidence" value="ECO:0007669"/>
    <property type="project" value="InterPro"/>
</dbReference>
<sequence>MKKTALAAALSLVAGSAVAAEALSGDQFTVSGEIAVGGYYQTDRKENGSDYVVSNDDSLKSEEIYNGGVTGFDIFADYENGNIVGKFGGEFDVENDYGTSDSEFNITDTWVGYKTGAGVVSAGYANDTALDAVDGAADQTIEFLWSPNDASDARQVVKFEGDKEGVKYGISYYGDRNYTDGSAEEERQPGYNGYLGYENDTFMVNFGYEDNDEDQGDTDKLYLVNGSVKLGSVGIGATFAEEEFADGKKVKMYNTSAGYTIDALYLAAGYVTIEDTREAVNFGGSYAFTDNVTALVDIAYHISDEGFNSTTGVGAEEGDIESFVKLAYAF</sequence>
<evidence type="ECO:0000313" key="4">
    <source>
        <dbReference type="Proteomes" id="UP000576645"/>
    </source>
</evidence>
<evidence type="ECO:0000259" key="2">
    <source>
        <dbReference type="Pfam" id="PF13609"/>
    </source>
</evidence>
<keyword evidence="1" id="KW-0732">Signal</keyword>
<dbReference type="InterPro" id="IPR033900">
    <property type="entry name" value="Gram_neg_porin_domain"/>
</dbReference>
<gene>
    <name evidence="3" type="ORF">F0238_07745</name>
</gene>
<dbReference type="Pfam" id="PF13609">
    <property type="entry name" value="Porin_4"/>
    <property type="match status" value="1"/>
</dbReference>
<protein>
    <submittedName>
        <fullName evidence="3">Porin</fullName>
    </submittedName>
</protein>
<accession>A0AAP7DC91</accession>
<organism evidence="3 4">
    <name type="scientific">Vibrio coralliilyticus</name>
    <dbReference type="NCBI Taxonomy" id="190893"/>
    <lineage>
        <taxon>Bacteria</taxon>
        <taxon>Pseudomonadati</taxon>
        <taxon>Pseudomonadota</taxon>
        <taxon>Gammaproteobacteria</taxon>
        <taxon>Vibrionales</taxon>
        <taxon>Vibrionaceae</taxon>
        <taxon>Vibrio</taxon>
    </lineage>
</organism>
<feature type="signal peptide" evidence="1">
    <location>
        <begin position="1"/>
        <end position="19"/>
    </location>
</feature>